<dbReference type="PROSITE" id="PS01358">
    <property type="entry name" value="ZF_RANBP2_1"/>
    <property type="match status" value="1"/>
</dbReference>
<name>A0ABP9EL92_9PSEU</name>
<dbReference type="InterPro" id="IPR001876">
    <property type="entry name" value="Znf_RanBP2"/>
</dbReference>
<reference evidence="7" key="1">
    <citation type="journal article" date="2019" name="Int. J. Syst. Evol. Microbiol.">
        <title>The Global Catalogue of Microorganisms (GCM) 10K type strain sequencing project: providing services to taxonomists for standard genome sequencing and annotation.</title>
        <authorList>
            <consortium name="The Broad Institute Genomics Platform"/>
            <consortium name="The Broad Institute Genome Sequencing Center for Infectious Disease"/>
            <person name="Wu L."/>
            <person name="Ma J."/>
        </authorList>
    </citation>
    <scope>NUCLEOTIDE SEQUENCE [LARGE SCALE GENOMIC DNA]</scope>
    <source>
        <strain evidence="7">JCM 17983</strain>
    </source>
</reference>
<proteinExistence type="predicted"/>
<evidence type="ECO:0000313" key="6">
    <source>
        <dbReference type="EMBL" id="GAA4881463.1"/>
    </source>
</evidence>
<evidence type="ECO:0000256" key="2">
    <source>
        <dbReference type="ARBA" id="ARBA00022771"/>
    </source>
</evidence>
<dbReference type="SUPFAM" id="SSF52540">
    <property type="entry name" value="P-loop containing nucleoside triphosphate hydrolases"/>
    <property type="match status" value="1"/>
</dbReference>
<accession>A0ABP9EL92</accession>
<keyword evidence="3" id="KW-0862">Zinc</keyword>
<dbReference type="EMBL" id="BAABHQ010000010">
    <property type="protein sequence ID" value="GAA4881463.1"/>
    <property type="molecule type" value="Genomic_DNA"/>
</dbReference>
<dbReference type="Gene3D" id="3.40.50.300">
    <property type="entry name" value="P-loop containing nucleotide triphosphate hydrolases"/>
    <property type="match status" value="1"/>
</dbReference>
<evidence type="ECO:0000313" key="7">
    <source>
        <dbReference type="Proteomes" id="UP001500457"/>
    </source>
</evidence>
<feature type="domain" description="RanBP2-type" evidence="5">
    <location>
        <begin position="1185"/>
        <end position="1212"/>
    </location>
</feature>
<comment type="caution">
    <text evidence="6">The sequence shown here is derived from an EMBL/GenBank/DDBJ whole genome shotgun (WGS) entry which is preliminary data.</text>
</comment>
<evidence type="ECO:0000259" key="5">
    <source>
        <dbReference type="PROSITE" id="PS50199"/>
    </source>
</evidence>
<dbReference type="Pfam" id="PF05729">
    <property type="entry name" value="NACHT"/>
    <property type="match status" value="1"/>
</dbReference>
<protein>
    <recommendedName>
        <fullName evidence="5">RanBP2-type domain-containing protein</fullName>
    </recommendedName>
</protein>
<dbReference type="Proteomes" id="UP001500457">
    <property type="component" value="Unassembled WGS sequence"/>
</dbReference>
<feature type="region of interest" description="Disordered" evidence="4">
    <location>
        <begin position="1"/>
        <end position="28"/>
    </location>
</feature>
<dbReference type="PROSITE" id="PS50199">
    <property type="entry name" value="ZF_RANBP2_2"/>
    <property type="match status" value="1"/>
</dbReference>
<evidence type="ECO:0000256" key="1">
    <source>
        <dbReference type="ARBA" id="ARBA00022723"/>
    </source>
</evidence>
<feature type="compositionally biased region" description="Polar residues" evidence="4">
    <location>
        <begin position="1"/>
        <end position="11"/>
    </location>
</feature>
<evidence type="ECO:0000256" key="4">
    <source>
        <dbReference type="SAM" id="MobiDB-lite"/>
    </source>
</evidence>
<organism evidence="6 7">
    <name type="scientific">Actinomycetospora straminea</name>
    <dbReference type="NCBI Taxonomy" id="663607"/>
    <lineage>
        <taxon>Bacteria</taxon>
        <taxon>Bacillati</taxon>
        <taxon>Actinomycetota</taxon>
        <taxon>Actinomycetes</taxon>
        <taxon>Pseudonocardiales</taxon>
        <taxon>Pseudonocardiaceae</taxon>
        <taxon>Actinomycetospora</taxon>
    </lineage>
</organism>
<sequence>MPEPAQQSQPARRSGPTRGALGGSRNEAGSEFRSGLVAYLAAHVLSGEPLAQLPGRPMPSTIRLEADSPIDDIVCECGSDVELHIQAKRSVGKSTFLGVVESQFAPSVLSSADSSNILMCVCADVDNVELRTIRDALDRFRESVQTSYSEAENDVISAVRQRTPSLSEAQRAVLLRRSYVIILDAESPSGQAMREARLLLERSVVEPGFGYAGITALRSSAHQRASKRFGATVNDWVNVLSAAAVPLTPLPSSPSGRSVLAARATDQYLGQLIARRNKISFSLLGSFLPDLDVPALLEGYEVLEDKYWKASTSRSDSRLHQEKLTILARRWGRLCLLGLPGSGKSTALEQVAAEWALDEWAPTPIHVRLSDLARVCAELGKALSPSEVIDLATGSLPDESQPYMRELLTKGAAEGKVGFLFDALDECGAATGYVASTIDAVLRSIHMDCPVILTAREAVHRRTDRFGLPKAVLLPPTNLTSILREIVSRAATIAAPAALQAEWEERRWNWISSHTRRDKELWSVPLLSTLMTLLACKTSRPDDLPGSRGELLARVIDSSIEDWEAVRSKQPDMFANSRNLDVDQLLDAFTALGHYLAEGITSRQEITDRLGRDMSNVLSLSRQSGRRVAAEVVRYWDEGVGVFVEDGTSGHLRPRSKLFAEIADARWAIEQTRDVKVTWHGERSVDPERQEALVLACLLDQEISDLQFIQLSSQDSSLRDMFLDACLRIVRESESPTSDHCTMVGRTLHHLVQSDPGSSDNLWSRWLDYAQLPLPDDENLRRLHAVAIFSGERRVILHALSAWAQAKRRGSPPTPSEVAALRDVLDLELPPKVDSEETYEFDERGRRRKVFRLLGGDKRVAGRDLALIAAVSSIELDEADAEKAAALAARAGVDDNLEIATLLRDKGHPQAMAEYMSHLAKPSKMFAPAIELVRESRDEHHSILASHAPTEPFWLENARDWMLRDYADLTDVMNLGNLSFRTVAYSDMTTYDYYRLALLFAHCADISFDRVCFQAAELLDRGGGEPDPFYSLLTAAPSPILIPVLREREFDDESVAFLVGLIQSTDELETRLAQRLIGRTKSSQVHEALSALPPQRSSSARFNVAIALLKSTVESEALWSQWLYDDDPALRFAAAIFVANSPTPTTSDRHRYYRLLMNHPDDSVRARMEDEVPANWEPPDFVAEAPSYWQCIRCRTRNEAGQNTCTACGRNI</sequence>
<keyword evidence="1" id="KW-0479">Metal-binding</keyword>
<evidence type="ECO:0000256" key="3">
    <source>
        <dbReference type="ARBA" id="ARBA00022833"/>
    </source>
</evidence>
<dbReference type="InterPro" id="IPR007111">
    <property type="entry name" value="NACHT_NTPase"/>
</dbReference>
<keyword evidence="2" id="KW-0863">Zinc-finger</keyword>
<dbReference type="InterPro" id="IPR027417">
    <property type="entry name" value="P-loop_NTPase"/>
</dbReference>
<keyword evidence="7" id="KW-1185">Reference proteome</keyword>
<dbReference type="RefSeq" id="WP_274234974.1">
    <property type="nucleotide sequence ID" value="NZ_BAABHQ010000010.1"/>
</dbReference>
<gene>
    <name evidence="6" type="ORF">GCM10023203_35980</name>
</gene>